<feature type="non-terminal residue" evidence="2">
    <location>
        <position position="1"/>
    </location>
</feature>
<dbReference type="Gene3D" id="1.10.630.10">
    <property type="entry name" value="Cytochrome P450"/>
    <property type="match status" value="1"/>
</dbReference>
<gene>
    <name evidence="2" type="ORF">TAV2_LOCUS22416</name>
</gene>
<proteinExistence type="predicted"/>
<dbReference type="GO" id="GO:0020037">
    <property type="term" value="F:heme binding"/>
    <property type="evidence" value="ECO:0007669"/>
    <property type="project" value="InterPro"/>
</dbReference>
<evidence type="ECO:0000313" key="2">
    <source>
        <dbReference type="EMBL" id="CAH2075720.1"/>
    </source>
</evidence>
<dbReference type="InterPro" id="IPR002401">
    <property type="entry name" value="Cyt_P450_E_grp-I"/>
</dbReference>
<keyword evidence="1" id="KW-0812">Transmembrane</keyword>
<sequence length="426" mass="48179">QTLEHREMAFALLAFCLAFLFSPFSFIIFSIFALYYKKKYSNKSASSVPVLPPGQNPHFYVLHKLMEEMNVEIMCTRLGKTHVITVTSPEIACEFLRRQDAVFSSRPTFMSASLISGGYLSTVLTPMGDQWKKMKRILASHILSPARHQWLHGKRVQEADHLIHYVYNQCMNSMTGGLVNVRVTAQHYCGNVIRKIIFSERFVGVGMEDGGPGAEEIEQVNALFTILKYLYSFCISDYIPCLRGLVDLDGHERIMRTAIASVTKYQDHAIDERIKSWANGTKKVEEDLLDVLIMLKDSDGSPLLSPQEIKSQILELMLATVDNPSNAVEWALAEMLNKPETLEKAMEELDRVVGRERLVQESDLPNLNYVKACVKEAFRLHPIAPFNVPHVSMEDTIVAGYFIPKGSHVLLSRPGLGRNPRVWEDA</sequence>
<dbReference type="InterPro" id="IPR036396">
    <property type="entry name" value="Cyt_P450_sf"/>
</dbReference>
<dbReference type="Pfam" id="PF00067">
    <property type="entry name" value="p450"/>
    <property type="match status" value="1"/>
</dbReference>
<keyword evidence="1" id="KW-1133">Transmembrane helix</keyword>
<dbReference type="SUPFAM" id="SSF48264">
    <property type="entry name" value="Cytochrome P450"/>
    <property type="match status" value="1"/>
</dbReference>
<dbReference type="Proteomes" id="UP000836841">
    <property type="component" value="Unassembled WGS sequence"/>
</dbReference>
<dbReference type="GO" id="GO:0016705">
    <property type="term" value="F:oxidoreductase activity, acting on paired donors, with incorporation or reduction of molecular oxygen"/>
    <property type="evidence" value="ECO:0007669"/>
    <property type="project" value="InterPro"/>
</dbReference>
<dbReference type="InterPro" id="IPR001128">
    <property type="entry name" value="Cyt_P450"/>
</dbReference>
<keyword evidence="3" id="KW-1185">Reference proteome</keyword>
<dbReference type="PANTHER" id="PTHR24281">
    <property type="entry name" value="STEROID 21-HYDROXYLASE-RELATED"/>
    <property type="match status" value="1"/>
</dbReference>
<organism evidence="2 3">
    <name type="scientific">Thlaspi arvense</name>
    <name type="common">Field penny-cress</name>
    <dbReference type="NCBI Taxonomy" id="13288"/>
    <lineage>
        <taxon>Eukaryota</taxon>
        <taxon>Viridiplantae</taxon>
        <taxon>Streptophyta</taxon>
        <taxon>Embryophyta</taxon>
        <taxon>Tracheophyta</taxon>
        <taxon>Spermatophyta</taxon>
        <taxon>Magnoliopsida</taxon>
        <taxon>eudicotyledons</taxon>
        <taxon>Gunneridae</taxon>
        <taxon>Pentapetalae</taxon>
        <taxon>rosids</taxon>
        <taxon>malvids</taxon>
        <taxon>Brassicales</taxon>
        <taxon>Brassicaceae</taxon>
        <taxon>Thlaspideae</taxon>
        <taxon>Thlaspi</taxon>
    </lineage>
</organism>
<accession>A0AAU9SX56</accession>
<name>A0AAU9SX56_THLAR</name>
<dbReference type="EMBL" id="CAJVSB020000873">
    <property type="protein sequence ID" value="CAH2075720.1"/>
    <property type="molecule type" value="Genomic_DNA"/>
</dbReference>
<feature type="transmembrane region" description="Helical" evidence="1">
    <location>
        <begin position="12"/>
        <end position="36"/>
    </location>
</feature>
<dbReference type="PRINTS" id="PR00463">
    <property type="entry name" value="EP450I"/>
</dbReference>
<comment type="caution">
    <text evidence="2">The sequence shown here is derived from an EMBL/GenBank/DDBJ whole genome shotgun (WGS) entry which is preliminary data.</text>
</comment>
<evidence type="ECO:0000313" key="3">
    <source>
        <dbReference type="Proteomes" id="UP000836841"/>
    </source>
</evidence>
<dbReference type="GO" id="GO:0005506">
    <property type="term" value="F:iron ion binding"/>
    <property type="evidence" value="ECO:0007669"/>
    <property type="project" value="InterPro"/>
</dbReference>
<protein>
    <submittedName>
        <fullName evidence="2">Uncharacterized protein</fullName>
    </submittedName>
</protein>
<keyword evidence="1" id="KW-0472">Membrane</keyword>
<evidence type="ECO:0000256" key="1">
    <source>
        <dbReference type="SAM" id="Phobius"/>
    </source>
</evidence>
<dbReference type="GO" id="GO:0004497">
    <property type="term" value="F:monooxygenase activity"/>
    <property type="evidence" value="ECO:0007669"/>
    <property type="project" value="InterPro"/>
</dbReference>
<reference evidence="2 3" key="1">
    <citation type="submission" date="2022-03" db="EMBL/GenBank/DDBJ databases">
        <authorList>
            <person name="Nunn A."/>
            <person name="Chopra R."/>
            <person name="Nunn A."/>
            <person name="Contreras Garrido A."/>
        </authorList>
    </citation>
    <scope>NUCLEOTIDE SEQUENCE [LARGE SCALE GENOMIC DNA]</scope>
</reference>
<dbReference type="AlphaFoldDB" id="A0AAU9SX56"/>